<feature type="compositionally biased region" description="Polar residues" evidence="1">
    <location>
        <begin position="34"/>
        <end position="51"/>
    </location>
</feature>
<feature type="region of interest" description="Disordered" evidence="1">
    <location>
        <begin position="34"/>
        <end position="59"/>
    </location>
</feature>
<sequence length="111" mass="11743">MRLAIVVAALVAAVTASPHPWAEAQFETVIATTTAPSSSIHTRRPNATGTGRHNPHKEPTPTFKLGCDCAKPIIPVDQFTPAEKCEFEYGAAMGCYFRAQGGCPSPTLACT</sequence>
<protein>
    <submittedName>
        <fullName evidence="3">Uncharacterized protein</fullName>
    </submittedName>
</protein>
<dbReference type="AlphaFoldDB" id="A0A6A5ZRI3"/>
<keyword evidence="2" id="KW-0732">Signal</keyword>
<feature type="chain" id="PRO_5025405729" evidence="2">
    <location>
        <begin position="17"/>
        <end position="111"/>
    </location>
</feature>
<name>A0A6A5ZRI3_9PLEO</name>
<evidence type="ECO:0000256" key="2">
    <source>
        <dbReference type="SAM" id="SignalP"/>
    </source>
</evidence>
<evidence type="ECO:0000256" key="1">
    <source>
        <dbReference type="SAM" id="MobiDB-lite"/>
    </source>
</evidence>
<organism evidence="3 4">
    <name type="scientific">Lophiotrema nucula</name>
    <dbReference type="NCBI Taxonomy" id="690887"/>
    <lineage>
        <taxon>Eukaryota</taxon>
        <taxon>Fungi</taxon>
        <taxon>Dikarya</taxon>
        <taxon>Ascomycota</taxon>
        <taxon>Pezizomycotina</taxon>
        <taxon>Dothideomycetes</taxon>
        <taxon>Pleosporomycetidae</taxon>
        <taxon>Pleosporales</taxon>
        <taxon>Lophiotremataceae</taxon>
        <taxon>Lophiotrema</taxon>
    </lineage>
</organism>
<evidence type="ECO:0000313" key="4">
    <source>
        <dbReference type="Proteomes" id="UP000799770"/>
    </source>
</evidence>
<evidence type="ECO:0000313" key="3">
    <source>
        <dbReference type="EMBL" id="KAF2122312.1"/>
    </source>
</evidence>
<proteinExistence type="predicted"/>
<feature type="signal peptide" evidence="2">
    <location>
        <begin position="1"/>
        <end position="16"/>
    </location>
</feature>
<dbReference type="Proteomes" id="UP000799770">
    <property type="component" value="Unassembled WGS sequence"/>
</dbReference>
<keyword evidence="4" id="KW-1185">Reference proteome</keyword>
<accession>A0A6A5ZRI3</accession>
<dbReference type="EMBL" id="ML977311">
    <property type="protein sequence ID" value="KAF2122312.1"/>
    <property type="molecule type" value="Genomic_DNA"/>
</dbReference>
<reference evidence="3" key="1">
    <citation type="journal article" date="2020" name="Stud. Mycol.">
        <title>101 Dothideomycetes genomes: a test case for predicting lifestyles and emergence of pathogens.</title>
        <authorList>
            <person name="Haridas S."/>
            <person name="Albert R."/>
            <person name="Binder M."/>
            <person name="Bloem J."/>
            <person name="Labutti K."/>
            <person name="Salamov A."/>
            <person name="Andreopoulos B."/>
            <person name="Baker S."/>
            <person name="Barry K."/>
            <person name="Bills G."/>
            <person name="Bluhm B."/>
            <person name="Cannon C."/>
            <person name="Castanera R."/>
            <person name="Culley D."/>
            <person name="Daum C."/>
            <person name="Ezra D."/>
            <person name="Gonzalez J."/>
            <person name="Henrissat B."/>
            <person name="Kuo A."/>
            <person name="Liang C."/>
            <person name="Lipzen A."/>
            <person name="Lutzoni F."/>
            <person name="Magnuson J."/>
            <person name="Mondo S."/>
            <person name="Nolan M."/>
            <person name="Ohm R."/>
            <person name="Pangilinan J."/>
            <person name="Park H.-J."/>
            <person name="Ramirez L."/>
            <person name="Alfaro M."/>
            <person name="Sun H."/>
            <person name="Tritt A."/>
            <person name="Yoshinaga Y."/>
            <person name="Zwiers L.-H."/>
            <person name="Turgeon B."/>
            <person name="Goodwin S."/>
            <person name="Spatafora J."/>
            <person name="Crous P."/>
            <person name="Grigoriev I."/>
        </authorList>
    </citation>
    <scope>NUCLEOTIDE SEQUENCE</scope>
    <source>
        <strain evidence="3">CBS 627.86</strain>
    </source>
</reference>
<gene>
    <name evidence="3" type="ORF">BDV96DRAFT_141657</name>
</gene>
<dbReference type="OrthoDB" id="3783411at2759"/>